<dbReference type="PANTHER" id="PTHR30566:SF5">
    <property type="entry name" value="MECHANOSENSITIVE ION CHANNEL PROTEIN 1, MITOCHONDRIAL-RELATED"/>
    <property type="match status" value="1"/>
</dbReference>
<sequence>MRPPLRQHALAVRGGGAEPDLHIAGKLFPALRKTVISGERLSEALAKVLDAAALADLAVIAALWLLADPLLRGWRRLHREARAAPWDRSFARLWARGLRRLAATMGALYVLDLGCLAAQTMGVPLGRDDVPLLAASFLYPVWFGRLASNIKRRALRVYPSREGPVAPNGDGKVLVYDRLCDVALAVFVAVVILELLSLELGVAFASLVAVSGASSVVVALACQEPLKHVINGLLLTFSDKFRPGDEISFGDVAGTVVNWGWFDTKIRQYNERTVVVPNGQIMNAKLINISRQRWGQYKTELRLRLEDGPIMDEVVAAIRAAVAPHAISRDRNVWVHWRRIDRDALVVVVDVKLPVPSGTTAYHELVERLNANIVRAIKEAEADLCLPTSRRI</sequence>
<dbReference type="InterPro" id="IPR023408">
    <property type="entry name" value="MscS_beta-dom_sf"/>
</dbReference>
<dbReference type="Gene3D" id="1.10.287.1260">
    <property type="match status" value="1"/>
</dbReference>
<keyword evidence="4" id="KW-0472">Membrane</keyword>
<dbReference type="Proteomes" id="UP000789595">
    <property type="component" value="Unassembled WGS sequence"/>
</dbReference>
<feature type="domain" description="Mechanosensitive ion channel MscS" evidence="5">
    <location>
        <begin position="226"/>
        <end position="291"/>
    </location>
</feature>
<protein>
    <recommendedName>
        <fullName evidence="5">Mechanosensitive ion channel MscS domain-containing protein</fullName>
    </recommendedName>
</protein>
<dbReference type="EMBL" id="CAKKNE010000004">
    <property type="protein sequence ID" value="CAH0373603.1"/>
    <property type="molecule type" value="Genomic_DNA"/>
</dbReference>
<dbReference type="AlphaFoldDB" id="A0A8J2SIU5"/>
<proteinExistence type="predicted"/>
<dbReference type="InterPro" id="IPR006685">
    <property type="entry name" value="MscS_channel_2nd"/>
</dbReference>
<gene>
    <name evidence="6" type="ORF">PECAL_4P08120</name>
</gene>
<reference evidence="6" key="1">
    <citation type="submission" date="2021-11" db="EMBL/GenBank/DDBJ databases">
        <authorList>
            <consortium name="Genoscope - CEA"/>
            <person name="William W."/>
        </authorList>
    </citation>
    <scope>NUCLEOTIDE SEQUENCE</scope>
</reference>
<dbReference type="Pfam" id="PF00924">
    <property type="entry name" value="MS_channel_2nd"/>
    <property type="match status" value="1"/>
</dbReference>
<dbReference type="SUPFAM" id="SSF50182">
    <property type="entry name" value="Sm-like ribonucleoproteins"/>
    <property type="match status" value="1"/>
</dbReference>
<accession>A0A8J2SIU5</accession>
<keyword evidence="7" id="KW-1185">Reference proteome</keyword>
<evidence type="ECO:0000256" key="3">
    <source>
        <dbReference type="ARBA" id="ARBA00022989"/>
    </source>
</evidence>
<evidence type="ECO:0000313" key="7">
    <source>
        <dbReference type="Proteomes" id="UP000789595"/>
    </source>
</evidence>
<dbReference type="Gene3D" id="2.30.30.60">
    <property type="match status" value="1"/>
</dbReference>
<dbReference type="PANTHER" id="PTHR30566">
    <property type="entry name" value="YNAI-RELATED MECHANOSENSITIVE ION CHANNEL"/>
    <property type="match status" value="1"/>
</dbReference>
<evidence type="ECO:0000313" key="6">
    <source>
        <dbReference type="EMBL" id="CAH0373603.1"/>
    </source>
</evidence>
<evidence type="ECO:0000259" key="5">
    <source>
        <dbReference type="Pfam" id="PF00924"/>
    </source>
</evidence>
<keyword evidence="2" id="KW-0812">Transmembrane</keyword>
<evidence type="ECO:0000256" key="4">
    <source>
        <dbReference type="ARBA" id="ARBA00023136"/>
    </source>
</evidence>
<keyword evidence="3" id="KW-1133">Transmembrane helix</keyword>
<dbReference type="GO" id="GO:0055085">
    <property type="term" value="P:transmembrane transport"/>
    <property type="evidence" value="ECO:0007669"/>
    <property type="project" value="InterPro"/>
</dbReference>
<dbReference type="OrthoDB" id="44946at2759"/>
<comment type="caution">
    <text evidence="6">The sequence shown here is derived from an EMBL/GenBank/DDBJ whole genome shotgun (WGS) entry which is preliminary data.</text>
</comment>
<comment type="subcellular location">
    <subcellularLocation>
        <location evidence="1">Membrane</location>
    </subcellularLocation>
</comment>
<evidence type="ECO:0000256" key="1">
    <source>
        <dbReference type="ARBA" id="ARBA00004370"/>
    </source>
</evidence>
<name>A0A8J2SIU5_9STRA</name>
<organism evidence="6 7">
    <name type="scientific">Pelagomonas calceolata</name>
    <dbReference type="NCBI Taxonomy" id="35677"/>
    <lineage>
        <taxon>Eukaryota</taxon>
        <taxon>Sar</taxon>
        <taxon>Stramenopiles</taxon>
        <taxon>Ochrophyta</taxon>
        <taxon>Pelagophyceae</taxon>
        <taxon>Pelagomonadales</taxon>
        <taxon>Pelagomonadaceae</taxon>
        <taxon>Pelagomonas</taxon>
    </lineage>
</organism>
<dbReference type="GO" id="GO:0016020">
    <property type="term" value="C:membrane"/>
    <property type="evidence" value="ECO:0007669"/>
    <property type="project" value="UniProtKB-SubCell"/>
</dbReference>
<evidence type="ECO:0000256" key="2">
    <source>
        <dbReference type="ARBA" id="ARBA00022692"/>
    </source>
</evidence>
<dbReference type="InterPro" id="IPR010920">
    <property type="entry name" value="LSM_dom_sf"/>
</dbReference>